<keyword evidence="7 9" id="KW-0472">Membrane</keyword>
<keyword evidence="6 9" id="KW-1133">Transmembrane helix</keyword>
<keyword evidence="4" id="KW-0547">Nucleotide-binding</keyword>
<feature type="coiled-coil region" evidence="8">
    <location>
        <begin position="326"/>
        <end position="353"/>
    </location>
</feature>
<dbReference type="Pfam" id="PF01656">
    <property type="entry name" value="CbiA"/>
    <property type="match status" value="1"/>
</dbReference>
<sequence>MPPLHGQRGERVLTTFDMQTAVPPRRAVRLDDVDRVDVRGLLGAIVGRWKLISVLAIGLAALLYFITGFMPSVYSAHSKVMLDPREVRVMSQEEVVSNLSLSDPVIQSEISVMRSNILMERLIRTLGIERLERHFWGGVATDEPEASRINSLTWAIRKNLSVFREGESYVFVIAFEGDNPAMTQEIANGVADTYIALQLESRRESARLATSWIQEQVDEARRNVNRTEEALASYRADALSRQGGTYETSTQQLGNLTTQLVVARSERVTAEAQYDQLRTLLENQGLDALAKAVTSPLLERLNEDKLALKRKDDEWAQSFGPDHIQRQRIQEDMARVDAELQREAERIIELRRNEVEVARMREQSLADGIQQLEDQLANMSASSIGLRQLEREATAARENYEALLARLSAASGQENLQRPEARIIERATLPEVPSAPRPKLMGAFGLVFGLTIGLVVALFLEMTRSTFRTRREIENETGLSVLATLPMQAQDSLKDLIRGLRINSNTMFGEKIRQLRTVLAIRDRSESRAIMVTSSQPGEGKSSTAMALAQMAALSGKSVIVVDGDLRGSKLARSFGWRPEYDFADFILEHADLPDAILEDEDMGIHVLAAASPCPQAADDLSVDWLGPLMDELKRCYDVVIIDSPPLQNVADGLVLAQVADALVYVVRWDSTQRSAVRDGLDSLAEVGLRPTGIVLNQVDAKVAEKMYGTGYAAYS</sequence>
<evidence type="ECO:0000259" key="11">
    <source>
        <dbReference type="Pfam" id="PF02706"/>
    </source>
</evidence>
<evidence type="ECO:0000256" key="4">
    <source>
        <dbReference type="ARBA" id="ARBA00022741"/>
    </source>
</evidence>
<dbReference type="InterPro" id="IPR032807">
    <property type="entry name" value="GNVR"/>
</dbReference>
<feature type="transmembrane region" description="Helical" evidence="9">
    <location>
        <begin position="51"/>
        <end position="74"/>
    </location>
</feature>
<feature type="domain" description="Tyrosine-protein kinase G-rich" evidence="12">
    <location>
        <begin position="388"/>
        <end position="460"/>
    </location>
</feature>
<evidence type="ECO:0000256" key="5">
    <source>
        <dbReference type="ARBA" id="ARBA00022840"/>
    </source>
</evidence>
<proteinExistence type="predicted"/>
<dbReference type="InterPro" id="IPR003856">
    <property type="entry name" value="LPS_length_determ_N"/>
</dbReference>
<reference evidence="13 14" key="1">
    <citation type="submission" date="2019-12" db="EMBL/GenBank/DDBJ databases">
        <title>Maritimibacter sp. nov. sp. isolated from sea sand.</title>
        <authorList>
            <person name="Kim J."/>
            <person name="Jeong S.E."/>
            <person name="Jung H.S."/>
            <person name="Jeon C.O."/>
        </authorList>
    </citation>
    <scope>NUCLEOTIDE SEQUENCE [LARGE SCALE GENOMIC DNA]</scope>
    <source>
        <strain evidence="13 14">DP07</strain>
    </source>
</reference>
<evidence type="ECO:0000256" key="6">
    <source>
        <dbReference type="ARBA" id="ARBA00022989"/>
    </source>
</evidence>
<dbReference type="InterPro" id="IPR002586">
    <property type="entry name" value="CobQ/CobB/MinD/ParA_Nub-bd_dom"/>
</dbReference>
<evidence type="ECO:0000256" key="3">
    <source>
        <dbReference type="ARBA" id="ARBA00022692"/>
    </source>
</evidence>
<dbReference type="PANTHER" id="PTHR32309">
    <property type="entry name" value="TYROSINE-PROTEIN KINASE"/>
    <property type="match status" value="1"/>
</dbReference>
<evidence type="ECO:0000259" key="10">
    <source>
        <dbReference type="Pfam" id="PF01656"/>
    </source>
</evidence>
<evidence type="ECO:0000313" key="13">
    <source>
        <dbReference type="EMBL" id="MZR12492.1"/>
    </source>
</evidence>
<dbReference type="CDD" id="cd05387">
    <property type="entry name" value="BY-kinase"/>
    <property type="match status" value="1"/>
</dbReference>
<keyword evidence="5" id="KW-0067">ATP-binding</keyword>
<organism evidence="13 14">
    <name type="scientific">Maritimibacter harenae</name>
    <dbReference type="NCBI Taxonomy" id="2606218"/>
    <lineage>
        <taxon>Bacteria</taxon>
        <taxon>Pseudomonadati</taxon>
        <taxon>Pseudomonadota</taxon>
        <taxon>Alphaproteobacteria</taxon>
        <taxon>Rhodobacterales</taxon>
        <taxon>Roseobacteraceae</taxon>
        <taxon>Maritimibacter</taxon>
    </lineage>
</organism>
<keyword evidence="8" id="KW-0175">Coiled coil</keyword>
<evidence type="ECO:0000256" key="1">
    <source>
        <dbReference type="ARBA" id="ARBA00004651"/>
    </source>
</evidence>
<dbReference type="EMBL" id="WTUX01000010">
    <property type="protein sequence ID" value="MZR12492.1"/>
    <property type="molecule type" value="Genomic_DNA"/>
</dbReference>
<keyword evidence="14" id="KW-1185">Reference proteome</keyword>
<evidence type="ECO:0000313" key="14">
    <source>
        <dbReference type="Proteomes" id="UP000467322"/>
    </source>
</evidence>
<dbReference type="Pfam" id="PF02706">
    <property type="entry name" value="Wzz"/>
    <property type="match status" value="1"/>
</dbReference>
<keyword evidence="3 9" id="KW-0812">Transmembrane</keyword>
<comment type="subcellular location">
    <subcellularLocation>
        <location evidence="1">Cell membrane</location>
        <topology evidence="1">Multi-pass membrane protein</topology>
    </subcellularLocation>
</comment>
<dbReference type="Pfam" id="PF13807">
    <property type="entry name" value="GNVR"/>
    <property type="match status" value="1"/>
</dbReference>
<gene>
    <name evidence="13" type="ORF">GQE99_05610</name>
</gene>
<keyword evidence="2" id="KW-1003">Cell membrane</keyword>
<accession>A0A845M042</accession>
<comment type="caution">
    <text evidence="13">The sequence shown here is derived from an EMBL/GenBank/DDBJ whole genome shotgun (WGS) entry which is preliminary data.</text>
</comment>
<protein>
    <submittedName>
        <fullName evidence="13">AAA family ATPase</fullName>
    </submittedName>
</protein>
<dbReference type="InterPro" id="IPR050445">
    <property type="entry name" value="Bact_polysacc_biosynth/exp"/>
</dbReference>
<evidence type="ECO:0000256" key="8">
    <source>
        <dbReference type="SAM" id="Coils"/>
    </source>
</evidence>
<name>A0A845M042_9RHOB</name>
<dbReference type="PANTHER" id="PTHR32309:SF13">
    <property type="entry name" value="FERRIC ENTEROBACTIN TRANSPORT PROTEIN FEPE"/>
    <property type="match status" value="1"/>
</dbReference>
<evidence type="ECO:0000256" key="7">
    <source>
        <dbReference type="ARBA" id="ARBA00023136"/>
    </source>
</evidence>
<feature type="transmembrane region" description="Helical" evidence="9">
    <location>
        <begin position="440"/>
        <end position="460"/>
    </location>
</feature>
<evidence type="ECO:0000256" key="9">
    <source>
        <dbReference type="SAM" id="Phobius"/>
    </source>
</evidence>
<dbReference type="GO" id="GO:0004713">
    <property type="term" value="F:protein tyrosine kinase activity"/>
    <property type="evidence" value="ECO:0007669"/>
    <property type="project" value="TreeGrafter"/>
</dbReference>
<evidence type="ECO:0000256" key="2">
    <source>
        <dbReference type="ARBA" id="ARBA00022475"/>
    </source>
</evidence>
<evidence type="ECO:0000259" key="12">
    <source>
        <dbReference type="Pfam" id="PF13807"/>
    </source>
</evidence>
<dbReference type="Proteomes" id="UP000467322">
    <property type="component" value="Unassembled WGS sequence"/>
</dbReference>
<dbReference type="GO" id="GO:0005886">
    <property type="term" value="C:plasma membrane"/>
    <property type="evidence" value="ECO:0007669"/>
    <property type="project" value="UniProtKB-SubCell"/>
</dbReference>
<dbReference type="Gene3D" id="3.40.50.300">
    <property type="entry name" value="P-loop containing nucleotide triphosphate hydrolases"/>
    <property type="match status" value="1"/>
</dbReference>
<feature type="domain" description="Polysaccharide chain length determinant N-terminal" evidence="11">
    <location>
        <begin position="35"/>
        <end position="125"/>
    </location>
</feature>
<dbReference type="SUPFAM" id="SSF52540">
    <property type="entry name" value="P-loop containing nucleoside triphosphate hydrolases"/>
    <property type="match status" value="1"/>
</dbReference>
<dbReference type="InterPro" id="IPR027417">
    <property type="entry name" value="P-loop_NTPase"/>
</dbReference>
<feature type="domain" description="CobQ/CobB/MinD/ParA nucleotide binding" evidence="10">
    <location>
        <begin position="530"/>
        <end position="705"/>
    </location>
</feature>
<dbReference type="InterPro" id="IPR005702">
    <property type="entry name" value="Wzc-like_C"/>
</dbReference>
<dbReference type="AlphaFoldDB" id="A0A845M042"/>